<sequence>MALRPRRIRDTNSLPHRTRDLAHHTRVFRLGHANASTRSFLFPTALRAGRGEVGHAIYARRGPRGRAWQAGRGRTNGGA</sequence>
<reference evidence="1" key="1">
    <citation type="submission" date="2021-01" db="EMBL/GenBank/DDBJ databases">
        <title>Whole genome shotgun sequence of Actinoplanes capillaceus NBRC 16408.</title>
        <authorList>
            <person name="Komaki H."/>
            <person name="Tamura T."/>
        </authorList>
    </citation>
    <scope>NUCLEOTIDE SEQUENCE [LARGE SCALE GENOMIC DNA]</scope>
    <source>
        <strain evidence="1">NBRC 16408</strain>
    </source>
</reference>
<gene>
    <name evidence="1" type="ORF">Aca07nite_82910</name>
</gene>
<proteinExistence type="predicted"/>
<dbReference type="EMBL" id="BOMF01000166">
    <property type="protein sequence ID" value="GID51016.1"/>
    <property type="molecule type" value="Genomic_DNA"/>
</dbReference>
<protein>
    <submittedName>
        <fullName evidence="1">Uncharacterized protein</fullName>
    </submittedName>
</protein>
<name>A0ABQ3WXJ6_9ACTN</name>
<comment type="caution">
    <text evidence="1">The sequence shown here is derived from an EMBL/GenBank/DDBJ whole genome shotgun (WGS) entry which is preliminary data.</text>
</comment>
<organism evidence="1">
    <name type="scientific">Actinoplanes campanulatus</name>
    <dbReference type="NCBI Taxonomy" id="113559"/>
    <lineage>
        <taxon>Bacteria</taxon>
        <taxon>Bacillati</taxon>
        <taxon>Actinomycetota</taxon>
        <taxon>Actinomycetes</taxon>
        <taxon>Micromonosporales</taxon>
        <taxon>Micromonosporaceae</taxon>
        <taxon>Actinoplanes</taxon>
    </lineage>
</organism>
<evidence type="ECO:0000313" key="1">
    <source>
        <dbReference type="EMBL" id="GID51016.1"/>
    </source>
</evidence>
<accession>A0ABQ3WXJ6</accession>